<name>A0A0R1VD70_9LACO</name>
<evidence type="ECO:0000313" key="3">
    <source>
        <dbReference type="Proteomes" id="UP000051739"/>
    </source>
</evidence>
<keyword evidence="3" id="KW-1185">Reference proteome</keyword>
<proteinExistence type="predicted"/>
<reference evidence="2 3" key="1">
    <citation type="journal article" date="2015" name="Genome Announc.">
        <title>Expanding the biotechnology potential of lactobacilli through comparative genomics of 213 strains and associated genera.</title>
        <authorList>
            <person name="Sun Z."/>
            <person name="Harris H.M."/>
            <person name="McCann A."/>
            <person name="Guo C."/>
            <person name="Argimon S."/>
            <person name="Zhang W."/>
            <person name="Yang X."/>
            <person name="Jeffery I.B."/>
            <person name="Cooney J.C."/>
            <person name="Kagawa T.F."/>
            <person name="Liu W."/>
            <person name="Song Y."/>
            <person name="Salvetti E."/>
            <person name="Wrobel A."/>
            <person name="Rasinkangas P."/>
            <person name="Parkhill J."/>
            <person name="Rea M.C."/>
            <person name="O'Sullivan O."/>
            <person name="Ritari J."/>
            <person name="Douillard F.P."/>
            <person name="Paul Ross R."/>
            <person name="Yang R."/>
            <person name="Briner A.E."/>
            <person name="Felis G.E."/>
            <person name="de Vos W.M."/>
            <person name="Barrangou R."/>
            <person name="Klaenhammer T.R."/>
            <person name="Caufield P.W."/>
            <person name="Cui Y."/>
            <person name="Zhang H."/>
            <person name="O'Toole P.W."/>
        </authorList>
    </citation>
    <scope>NUCLEOTIDE SEQUENCE [LARGE SCALE GENOMIC DNA]</scope>
    <source>
        <strain evidence="2 3">DSM 16045</strain>
    </source>
</reference>
<dbReference type="Gene3D" id="3.90.25.10">
    <property type="entry name" value="UDP-galactose 4-epimerase, domain 1"/>
    <property type="match status" value="1"/>
</dbReference>
<dbReference type="Gene3D" id="3.40.50.720">
    <property type="entry name" value="NAD(P)-binding Rossmann-like Domain"/>
    <property type="match status" value="1"/>
</dbReference>
<dbReference type="PATRIC" id="fig|1423749.3.peg.1304"/>
<evidence type="ECO:0000313" key="2">
    <source>
        <dbReference type="EMBL" id="KRM03189.1"/>
    </source>
</evidence>
<protein>
    <submittedName>
        <fullName evidence="2">Nucleoside-diphosphate-sugar epimerase</fullName>
    </submittedName>
</protein>
<organism evidence="2 3">
    <name type="scientific">Limosilactobacillus gastricus DSM 16045</name>
    <dbReference type="NCBI Taxonomy" id="1423749"/>
    <lineage>
        <taxon>Bacteria</taxon>
        <taxon>Bacillati</taxon>
        <taxon>Bacillota</taxon>
        <taxon>Bacilli</taxon>
        <taxon>Lactobacillales</taxon>
        <taxon>Lactobacillaceae</taxon>
        <taxon>Limosilactobacillus</taxon>
    </lineage>
</organism>
<dbReference type="PANTHER" id="PTHR47129">
    <property type="entry name" value="QUINONE OXIDOREDUCTASE 2"/>
    <property type="match status" value="1"/>
</dbReference>
<dbReference type="InterPro" id="IPR036291">
    <property type="entry name" value="NAD(P)-bd_dom_sf"/>
</dbReference>
<comment type="caution">
    <text evidence="2">The sequence shown here is derived from an EMBL/GenBank/DDBJ whole genome shotgun (WGS) entry which is preliminary data.</text>
</comment>
<dbReference type="RefSeq" id="WP_056936786.1">
    <property type="nucleotide sequence ID" value="NZ_AZFN01000004.1"/>
</dbReference>
<dbReference type="Proteomes" id="UP000051739">
    <property type="component" value="Unassembled WGS sequence"/>
</dbReference>
<dbReference type="EMBL" id="AZFN01000004">
    <property type="protein sequence ID" value="KRM03189.1"/>
    <property type="molecule type" value="Genomic_DNA"/>
</dbReference>
<dbReference type="AlphaFoldDB" id="A0A0R1VD70"/>
<accession>A0A0R1VD70</accession>
<sequence>MKYAITAATGNFGQTAVNELLKLVDTKDIIVIARNQAKAQTLFPQVEVRQGSYDSVDSMTAALDGVDRVLFISSQPGGEVSRDLQHQNVIQALQNNDVEFVAYTSFPHAQTSISALAQDHRLTEKAIIKAGLNHAFLRNNWYLENELGFLQNGANDQVAAYWANNQAGWALEREYAEAAVKVLVSTAPAEIYEFTGPAMTYAQLGEALQVATGNNFEVTQLSQDAYISALEATGLNHDLATLYASFQLPIEEGSLSENTNDLPTVLGHDLLPITEAIKEVLSR</sequence>
<dbReference type="InterPro" id="IPR052718">
    <property type="entry name" value="NmrA-type_oxidoreductase"/>
</dbReference>
<dbReference type="SUPFAM" id="SSF51735">
    <property type="entry name" value="NAD(P)-binding Rossmann-fold domains"/>
    <property type="match status" value="1"/>
</dbReference>
<dbReference type="InterPro" id="IPR016040">
    <property type="entry name" value="NAD(P)-bd_dom"/>
</dbReference>
<dbReference type="Pfam" id="PF13460">
    <property type="entry name" value="NAD_binding_10"/>
    <property type="match status" value="1"/>
</dbReference>
<dbReference type="PANTHER" id="PTHR47129:SF1">
    <property type="entry name" value="NMRA-LIKE DOMAIN-CONTAINING PROTEIN"/>
    <property type="match status" value="1"/>
</dbReference>
<evidence type="ECO:0000259" key="1">
    <source>
        <dbReference type="Pfam" id="PF13460"/>
    </source>
</evidence>
<feature type="domain" description="NAD(P)-binding" evidence="1">
    <location>
        <begin position="8"/>
        <end position="146"/>
    </location>
</feature>
<gene>
    <name evidence="2" type="ORF">FC60_GL001273</name>
</gene>